<dbReference type="InterPro" id="IPR042176">
    <property type="entry name" value="Pantoate_ligase_C"/>
</dbReference>
<evidence type="ECO:0000313" key="10">
    <source>
        <dbReference type="Proteomes" id="UP001208567"/>
    </source>
</evidence>
<evidence type="ECO:0000256" key="1">
    <source>
        <dbReference type="ARBA" id="ARBA00004990"/>
    </source>
</evidence>
<keyword evidence="5 8" id="KW-0547">Nucleotide-binding</keyword>
<comment type="caution">
    <text evidence="9">The sequence shown here is derived from an EMBL/GenBank/DDBJ whole genome shotgun (WGS) entry which is preliminary data.</text>
</comment>
<feature type="binding site" evidence="8">
    <location>
        <begin position="30"/>
        <end position="37"/>
    </location>
    <ligand>
        <name>ATP</name>
        <dbReference type="ChEBI" id="CHEBI:30616"/>
    </ligand>
</feature>
<comment type="miscellaneous">
    <text evidence="8">The reaction proceeds by a bi uni uni bi ping pong mechanism.</text>
</comment>
<sequence length="279" mass="31211">MHIVHTIKEVRAQIKLWRNEGLSVGYIPTMGFLHEGHASLIKKASEENDRVVVSIFVNPIQFGPNEDFEKYPRDLKRDSYICSSNGAHLIFAPEPSEMYVQNNSTFVDVENITEGLCGAKRPGHFKGVCTVVSKFFNIISPDRAYFGEKDAQQLAVIRKMVIDLNFNIEIVGCPIVREPDGLALSSRNTYLSAEERKAALILNKSLKLAKASLEAGEKNPSEIKRTIIDELSKEPLAKIDYVEVVDSLSLKPIDSINNKILVAIAVYIGKTRLIDNFSF</sequence>
<keyword evidence="3 8" id="KW-0436">Ligase</keyword>
<dbReference type="Gene3D" id="3.40.50.620">
    <property type="entry name" value="HUPs"/>
    <property type="match status" value="1"/>
</dbReference>
<evidence type="ECO:0000256" key="4">
    <source>
        <dbReference type="ARBA" id="ARBA00022655"/>
    </source>
</evidence>
<dbReference type="SUPFAM" id="SSF52374">
    <property type="entry name" value="Nucleotidylyl transferase"/>
    <property type="match status" value="1"/>
</dbReference>
<evidence type="ECO:0000256" key="5">
    <source>
        <dbReference type="ARBA" id="ARBA00022741"/>
    </source>
</evidence>
<dbReference type="RefSeq" id="WP_264848402.1">
    <property type="nucleotide sequence ID" value="NZ_BRXR01000001.1"/>
</dbReference>
<organism evidence="9 10">
    <name type="scientific">Clostridium omnivorum</name>
    <dbReference type="NCBI Taxonomy" id="1604902"/>
    <lineage>
        <taxon>Bacteria</taxon>
        <taxon>Bacillati</taxon>
        <taxon>Bacillota</taxon>
        <taxon>Clostridia</taxon>
        <taxon>Eubacteriales</taxon>
        <taxon>Clostridiaceae</taxon>
        <taxon>Clostridium</taxon>
    </lineage>
</organism>
<dbReference type="PANTHER" id="PTHR21299:SF1">
    <property type="entry name" value="PANTOATE--BETA-ALANINE LIGASE"/>
    <property type="match status" value="1"/>
</dbReference>
<gene>
    <name evidence="8 9" type="primary">panC</name>
    <name evidence="9" type="ORF">bsdE14_05270</name>
</gene>
<keyword evidence="4 8" id="KW-0566">Pantothenate biosynthesis</keyword>
<feature type="binding site" evidence="8">
    <location>
        <position position="153"/>
    </location>
    <ligand>
        <name>(R)-pantoate</name>
        <dbReference type="ChEBI" id="CHEBI:15980"/>
    </ligand>
</feature>
<dbReference type="NCBIfam" id="TIGR00018">
    <property type="entry name" value="panC"/>
    <property type="match status" value="1"/>
</dbReference>
<comment type="similarity">
    <text evidence="2 8">Belongs to the pantothenate synthetase family.</text>
</comment>
<dbReference type="NCBIfam" id="TIGR00125">
    <property type="entry name" value="cyt_tran_rel"/>
    <property type="match status" value="1"/>
</dbReference>
<dbReference type="InterPro" id="IPR003721">
    <property type="entry name" value="Pantoate_ligase"/>
</dbReference>
<evidence type="ECO:0000256" key="2">
    <source>
        <dbReference type="ARBA" id="ARBA00009256"/>
    </source>
</evidence>
<dbReference type="EMBL" id="BRXR01000001">
    <property type="protein sequence ID" value="GLC29117.1"/>
    <property type="molecule type" value="Genomic_DNA"/>
</dbReference>
<keyword evidence="10" id="KW-1185">Reference proteome</keyword>
<evidence type="ECO:0000256" key="6">
    <source>
        <dbReference type="ARBA" id="ARBA00022840"/>
    </source>
</evidence>
<dbReference type="PANTHER" id="PTHR21299">
    <property type="entry name" value="CYTIDYLATE KINASE/PANTOATE-BETA-ALANINE LIGASE"/>
    <property type="match status" value="1"/>
</dbReference>
<reference evidence="9 10" key="1">
    <citation type="journal article" date="2024" name="Int. J. Syst. Evol. Microbiol.">
        <title>Clostridium omnivorum sp. nov., isolated from anoxic soil under the treatment of reductive soil disinfestation.</title>
        <authorList>
            <person name="Ueki A."/>
            <person name="Tonouchi A."/>
            <person name="Kaku N."/>
            <person name="Honma S."/>
            <person name="Ueki K."/>
        </authorList>
    </citation>
    <scope>NUCLEOTIDE SEQUENCE [LARGE SCALE GENOMIC DNA]</scope>
    <source>
        <strain evidence="9 10">E14</strain>
    </source>
</reference>
<keyword evidence="6 8" id="KW-0067">ATP-binding</keyword>
<dbReference type="InterPro" id="IPR004821">
    <property type="entry name" value="Cyt_trans-like"/>
</dbReference>
<feature type="binding site" evidence="8">
    <location>
        <position position="176"/>
    </location>
    <ligand>
        <name>ATP</name>
        <dbReference type="ChEBI" id="CHEBI:30616"/>
    </ligand>
</feature>
<dbReference type="EC" id="6.3.2.1" evidence="8"/>
<keyword evidence="8" id="KW-0963">Cytoplasm</keyword>
<comment type="pathway">
    <text evidence="1 8">Cofactor biosynthesis; (R)-pantothenate biosynthesis; (R)-pantothenate from (R)-pantoate and beta-alanine: step 1/1.</text>
</comment>
<feature type="active site" description="Proton donor" evidence="8">
    <location>
        <position position="37"/>
    </location>
</feature>
<evidence type="ECO:0000313" key="9">
    <source>
        <dbReference type="EMBL" id="GLC29117.1"/>
    </source>
</evidence>
<comment type="subunit">
    <text evidence="8">Homodimer.</text>
</comment>
<dbReference type="Gene3D" id="3.30.1300.10">
    <property type="entry name" value="Pantoate-beta-alanine ligase, C-terminal domain"/>
    <property type="match status" value="1"/>
</dbReference>
<feature type="binding site" evidence="8">
    <location>
        <begin position="147"/>
        <end position="150"/>
    </location>
    <ligand>
        <name>ATP</name>
        <dbReference type="ChEBI" id="CHEBI:30616"/>
    </ligand>
</feature>
<dbReference type="CDD" id="cd00560">
    <property type="entry name" value="PanC"/>
    <property type="match status" value="1"/>
</dbReference>
<feature type="binding site" evidence="8">
    <location>
        <position position="61"/>
    </location>
    <ligand>
        <name>beta-alanine</name>
        <dbReference type="ChEBI" id="CHEBI:57966"/>
    </ligand>
</feature>
<evidence type="ECO:0000256" key="3">
    <source>
        <dbReference type="ARBA" id="ARBA00022598"/>
    </source>
</evidence>
<comment type="function">
    <text evidence="8">Catalyzes the condensation of pantoate with beta-alanine in an ATP-dependent reaction via a pantoyl-adenylate intermediate.</text>
</comment>
<comment type="catalytic activity">
    <reaction evidence="7 8">
        <text>(R)-pantoate + beta-alanine + ATP = (R)-pantothenate + AMP + diphosphate + H(+)</text>
        <dbReference type="Rhea" id="RHEA:10912"/>
        <dbReference type="ChEBI" id="CHEBI:15378"/>
        <dbReference type="ChEBI" id="CHEBI:15980"/>
        <dbReference type="ChEBI" id="CHEBI:29032"/>
        <dbReference type="ChEBI" id="CHEBI:30616"/>
        <dbReference type="ChEBI" id="CHEBI:33019"/>
        <dbReference type="ChEBI" id="CHEBI:57966"/>
        <dbReference type="ChEBI" id="CHEBI:456215"/>
        <dbReference type="EC" id="6.3.2.1"/>
    </reaction>
</comment>
<feature type="binding site" evidence="8">
    <location>
        <position position="61"/>
    </location>
    <ligand>
        <name>(R)-pantoate</name>
        <dbReference type="ChEBI" id="CHEBI:15980"/>
    </ligand>
</feature>
<dbReference type="Proteomes" id="UP001208567">
    <property type="component" value="Unassembled WGS sequence"/>
</dbReference>
<evidence type="ECO:0000256" key="7">
    <source>
        <dbReference type="ARBA" id="ARBA00048258"/>
    </source>
</evidence>
<accession>A0ABQ5N1P3</accession>
<name>A0ABQ5N1P3_9CLOT</name>
<feature type="binding site" evidence="8">
    <location>
        <begin position="184"/>
        <end position="187"/>
    </location>
    <ligand>
        <name>ATP</name>
        <dbReference type="ChEBI" id="CHEBI:30616"/>
    </ligand>
</feature>
<dbReference type="HAMAP" id="MF_00158">
    <property type="entry name" value="PanC"/>
    <property type="match status" value="1"/>
</dbReference>
<dbReference type="Pfam" id="PF02569">
    <property type="entry name" value="Pantoate_ligase"/>
    <property type="match status" value="1"/>
</dbReference>
<proteinExistence type="inferred from homology"/>
<dbReference type="InterPro" id="IPR014729">
    <property type="entry name" value="Rossmann-like_a/b/a_fold"/>
</dbReference>
<protein>
    <recommendedName>
        <fullName evidence="8">Pantothenate synthetase</fullName>
        <shortName evidence="8">PS</shortName>
        <ecNumber evidence="8">6.3.2.1</ecNumber>
    </recommendedName>
    <alternativeName>
        <fullName evidence="8">Pantoate--beta-alanine ligase</fullName>
    </alternativeName>
    <alternativeName>
        <fullName evidence="8">Pantoate-activating enzyme</fullName>
    </alternativeName>
</protein>
<comment type="subcellular location">
    <subcellularLocation>
        <location evidence="8">Cytoplasm</location>
    </subcellularLocation>
</comment>
<evidence type="ECO:0000256" key="8">
    <source>
        <dbReference type="HAMAP-Rule" id="MF_00158"/>
    </source>
</evidence>